<dbReference type="Pfam" id="PF00282">
    <property type="entry name" value="Pyridoxal_deC"/>
    <property type="match status" value="1"/>
</dbReference>
<dbReference type="GO" id="GO:0030170">
    <property type="term" value="F:pyridoxal phosphate binding"/>
    <property type="evidence" value="ECO:0007669"/>
    <property type="project" value="InterPro"/>
</dbReference>
<dbReference type="KEGG" id="rul:UC8_18900"/>
<keyword evidence="5 7" id="KW-0456">Lyase</keyword>
<dbReference type="Gene3D" id="3.40.640.10">
    <property type="entry name" value="Type I PLP-dependent aspartate aminotransferase-like (Major domain)"/>
    <property type="match status" value="1"/>
</dbReference>
<evidence type="ECO:0000256" key="6">
    <source>
        <dbReference type="PIRSR" id="PIRSR602129-50"/>
    </source>
</evidence>
<proteinExistence type="inferred from homology"/>
<keyword evidence="9" id="KW-1185">Reference proteome</keyword>
<evidence type="ECO:0000313" key="9">
    <source>
        <dbReference type="Proteomes" id="UP000325286"/>
    </source>
</evidence>
<protein>
    <submittedName>
        <fullName evidence="8">L-2,4-diaminobutyrate decarboxylase</fullName>
        <ecNumber evidence="8">4.1.1.86</ecNumber>
    </submittedName>
</protein>
<evidence type="ECO:0000256" key="1">
    <source>
        <dbReference type="ARBA" id="ARBA00001933"/>
    </source>
</evidence>
<dbReference type="InterPro" id="IPR002129">
    <property type="entry name" value="PyrdxlP-dep_de-COase"/>
</dbReference>
<dbReference type="OrthoDB" id="3335676at2"/>
<comment type="cofactor">
    <cofactor evidence="1 6 7">
        <name>pyridoxal 5'-phosphate</name>
        <dbReference type="ChEBI" id="CHEBI:597326"/>
    </cofactor>
</comment>
<dbReference type="GO" id="GO:0005737">
    <property type="term" value="C:cytoplasm"/>
    <property type="evidence" value="ECO:0007669"/>
    <property type="project" value="TreeGrafter"/>
</dbReference>
<keyword evidence="4 6" id="KW-0663">Pyridoxal phosphate</keyword>
<comment type="similarity">
    <text evidence="2 7">Belongs to the group II decarboxylase family.</text>
</comment>
<dbReference type="EMBL" id="CP042914">
    <property type="protein sequence ID" value="QEG39889.1"/>
    <property type="molecule type" value="Genomic_DNA"/>
</dbReference>
<gene>
    <name evidence="8" type="primary">ddc</name>
    <name evidence="8" type="ORF">UC8_18900</name>
</gene>
<evidence type="ECO:0000256" key="2">
    <source>
        <dbReference type="ARBA" id="ARBA00009533"/>
    </source>
</evidence>
<accession>A0A5B9QPP2</accession>
<dbReference type="PANTHER" id="PTHR45677:SF8">
    <property type="entry name" value="CYSTEINE SULFINIC ACID DECARBOXYLASE"/>
    <property type="match status" value="1"/>
</dbReference>
<dbReference type="Gene3D" id="3.90.1150.10">
    <property type="entry name" value="Aspartate Aminotransferase, domain 1"/>
    <property type="match status" value="1"/>
</dbReference>
<dbReference type="GO" id="GO:0019752">
    <property type="term" value="P:carboxylic acid metabolic process"/>
    <property type="evidence" value="ECO:0007669"/>
    <property type="project" value="InterPro"/>
</dbReference>
<reference evidence="8 9" key="1">
    <citation type="submission" date="2019-08" db="EMBL/GenBank/DDBJ databases">
        <title>Deep-cultivation of Planctomycetes and their phenomic and genomic characterization uncovers novel biology.</title>
        <authorList>
            <person name="Wiegand S."/>
            <person name="Jogler M."/>
            <person name="Boedeker C."/>
            <person name="Pinto D."/>
            <person name="Vollmers J."/>
            <person name="Rivas-Marin E."/>
            <person name="Kohn T."/>
            <person name="Peeters S.H."/>
            <person name="Heuer A."/>
            <person name="Rast P."/>
            <person name="Oberbeckmann S."/>
            <person name="Bunk B."/>
            <person name="Jeske O."/>
            <person name="Meyerdierks A."/>
            <person name="Storesund J.E."/>
            <person name="Kallscheuer N."/>
            <person name="Luecker S."/>
            <person name="Lage O.M."/>
            <person name="Pohl T."/>
            <person name="Merkel B.J."/>
            <person name="Hornburger P."/>
            <person name="Mueller R.-W."/>
            <person name="Bruemmer F."/>
            <person name="Labrenz M."/>
            <person name="Spormann A.M."/>
            <person name="Op den Camp H."/>
            <person name="Overmann J."/>
            <person name="Amann R."/>
            <person name="Jetten M.S.M."/>
            <person name="Mascher T."/>
            <person name="Medema M.H."/>
            <person name="Devos D.P."/>
            <person name="Kaster A.-K."/>
            <person name="Ovreas L."/>
            <person name="Rohde M."/>
            <person name="Galperin M.Y."/>
            <person name="Jogler C."/>
        </authorList>
    </citation>
    <scope>NUCLEOTIDE SEQUENCE [LARGE SCALE GENOMIC DNA]</scope>
    <source>
        <strain evidence="8 9">UC8</strain>
    </source>
</reference>
<evidence type="ECO:0000256" key="7">
    <source>
        <dbReference type="RuleBase" id="RU000382"/>
    </source>
</evidence>
<dbReference type="Proteomes" id="UP000325286">
    <property type="component" value="Chromosome"/>
</dbReference>
<dbReference type="AlphaFoldDB" id="A0A5B9QPP2"/>
<sequence length="533" mass="59617">MDREKYDALVDTFFKWDQKAIVSIFEELLSAAEAEDGHRALRPMSQNYETAQANPEIHILPGNLKDARDAIFPYFWGTDSWNSPLHLENVRGPANHASLIGAVACLLKNPNLCTDRYSQRSNELEVKAITALANLIFYHTDDPWGVFTIGGTISNLYGAKIGIEKVIPGAMQKGLGGQRVVGICSQASHYSNQTVAGWVGIGTEQLESIPTDQDLAMRTDRLAERIESLYREGTKVAYVVATFGTTDGFGLDDIQAIREIIDRLASQYDQPTPQLHVDAAVGWALTFLTEYSGQRNTLEFSDELLGIVRRVQQHCAGLQYADSVTIDFHKLGRGHYPSSAFIVNRRADLKFLARSVSDTPYFAEADARRDPALFTLECSRPAIGPYSVMASLNAIGLEGWRMLIARSLELAEKLKQGLEQLDYCRVLNRNTPGPSVNWWVLPKGRNAEEIFQQLVAGELSEDQRNRYFSEIRRLLDKREKMMDPTLDARLGLTTDYGFRPGGVEVPAWKAVFFNPATDDAIVERIIYGLEELT</sequence>
<dbReference type="EC" id="4.1.1.86" evidence="8"/>
<dbReference type="PANTHER" id="PTHR45677">
    <property type="entry name" value="GLUTAMATE DECARBOXYLASE-RELATED"/>
    <property type="match status" value="1"/>
</dbReference>
<dbReference type="GO" id="GO:0033983">
    <property type="term" value="F:diaminobutyrate decarboxylase activity"/>
    <property type="evidence" value="ECO:0007669"/>
    <property type="project" value="UniProtKB-EC"/>
</dbReference>
<dbReference type="InterPro" id="IPR015424">
    <property type="entry name" value="PyrdxlP-dep_Trfase"/>
</dbReference>
<evidence type="ECO:0000256" key="5">
    <source>
        <dbReference type="ARBA" id="ARBA00023239"/>
    </source>
</evidence>
<dbReference type="InterPro" id="IPR015421">
    <property type="entry name" value="PyrdxlP-dep_Trfase_major"/>
</dbReference>
<keyword evidence="3" id="KW-0210">Decarboxylase</keyword>
<dbReference type="SUPFAM" id="SSF53383">
    <property type="entry name" value="PLP-dependent transferases"/>
    <property type="match status" value="1"/>
</dbReference>
<name>A0A5B9QPP2_9BACT</name>
<evidence type="ECO:0000313" key="8">
    <source>
        <dbReference type="EMBL" id="QEG39889.1"/>
    </source>
</evidence>
<organism evidence="8 9">
    <name type="scientific">Roseimaritima ulvae</name>
    <dbReference type="NCBI Taxonomy" id="980254"/>
    <lineage>
        <taxon>Bacteria</taxon>
        <taxon>Pseudomonadati</taxon>
        <taxon>Planctomycetota</taxon>
        <taxon>Planctomycetia</taxon>
        <taxon>Pirellulales</taxon>
        <taxon>Pirellulaceae</taxon>
        <taxon>Roseimaritima</taxon>
    </lineage>
</organism>
<dbReference type="InterPro" id="IPR015422">
    <property type="entry name" value="PyrdxlP-dep_Trfase_small"/>
</dbReference>
<evidence type="ECO:0000256" key="3">
    <source>
        <dbReference type="ARBA" id="ARBA00022793"/>
    </source>
</evidence>
<feature type="modified residue" description="N6-(pyridoxal phosphate)lysine" evidence="6">
    <location>
        <position position="330"/>
    </location>
</feature>
<evidence type="ECO:0000256" key="4">
    <source>
        <dbReference type="ARBA" id="ARBA00022898"/>
    </source>
</evidence>
<dbReference type="RefSeq" id="WP_068139469.1">
    <property type="nucleotide sequence ID" value="NZ_CP042914.1"/>
</dbReference>